<dbReference type="GO" id="GO:0004497">
    <property type="term" value="F:monooxygenase activity"/>
    <property type="evidence" value="ECO:0007669"/>
    <property type="project" value="UniProtKB-KW"/>
</dbReference>
<dbReference type="RefSeq" id="WP_138232585.1">
    <property type="nucleotide sequence ID" value="NZ_AP022577.1"/>
</dbReference>
<dbReference type="Proteomes" id="UP000465609">
    <property type="component" value="Chromosome"/>
</dbReference>
<keyword evidence="6" id="KW-1185">Reference proteome</keyword>
<evidence type="ECO:0000256" key="2">
    <source>
        <dbReference type="ARBA" id="ARBA00022630"/>
    </source>
</evidence>
<sequence length="494" mass="54451">MTISVAIIGAGFAGVGAAIRLKDQGITDFEIFERGTRVGGTWRDNTYPGAACDIPSRLYSYSFAPNPDWSHTYSGSDEILGYIDTMVESAGIAPYIQFGHNVTGVEYDEAAGEWTVNFEGRPPVQARTVIVASGPLANASFPKIEGIETYEGHKIHSARWDHDYDFTGKKVAVIGTGASGVQIVPELVKVAKSVKVFQRTPGWVIPRVNGSTSGWMKRLYKDVPLAEKLMRSAWFWGHESVALGVVWDSPFTRVVEAVSLANLRRQVKDPWLRRQLTPDFSAGCKRLLMTSDYYPALQADNCKLVTWPIARLSPKGIRTVEGIEHQFDAIVFATGFEVSKAGTPFPVIGIDGRELAAEWSRGAYAYRSVAVSGYPNLYFTFGPNSGPGHSSALVYMEAQIDYIVEAISKLLKFGWKSLDVRPEVQARYNDAIQQRLQSTTWNSGCQSWYLTDDGFNATMFPGFATQYVNQLKSVNLHDFKITAEQTSGASVLTA</sequence>
<protein>
    <submittedName>
        <fullName evidence="5">Monooxygenase</fullName>
    </submittedName>
</protein>
<dbReference type="InterPro" id="IPR036188">
    <property type="entry name" value="FAD/NAD-bd_sf"/>
</dbReference>
<dbReference type="EMBL" id="AP022577">
    <property type="protein sequence ID" value="BBX84641.1"/>
    <property type="molecule type" value="Genomic_DNA"/>
</dbReference>
<keyword evidence="2" id="KW-0285">Flavoprotein</keyword>
<dbReference type="Gene3D" id="3.50.50.60">
    <property type="entry name" value="FAD/NAD(P)-binding domain"/>
    <property type="match status" value="2"/>
</dbReference>
<proteinExistence type="inferred from homology"/>
<evidence type="ECO:0000256" key="1">
    <source>
        <dbReference type="ARBA" id="ARBA00010139"/>
    </source>
</evidence>
<keyword evidence="5" id="KW-0503">Monooxygenase</keyword>
<keyword evidence="3" id="KW-0274">FAD</keyword>
<dbReference type="InterPro" id="IPR051209">
    <property type="entry name" value="FAD-bind_Monooxygenase_sf"/>
</dbReference>
<dbReference type="PANTHER" id="PTHR42877:SF4">
    <property type="entry name" value="FAD_NAD(P)-BINDING DOMAIN-CONTAINING PROTEIN-RELATED"/>
    <property type="match status" value="1"/>
</dbReference>
<comment type="similarity">
    <text evidence="1">Belongs to the FAD-binding monooxygenase family.</text>
</comment>
<reference evidence="5 6" key="1">
    <citation type="journal article" date="2019" name="Emerg. Microbes Infect.">
        <title>Comprehensive subspecies identification of 175 nontuberculous mycobacteria species based on 7547 genomic profiles.</title>
        <authorList>
            <person name="Matsumoto Y."/>
            <person name="Kinjo T."/>
            <person name="Motooka D."/>
            <person name="Nabeya D."/>
            <person name="Jung N."/>
            <person name="Uechi K."/>
            <person name="Horii T."/>
            <person name="Iida T."/>
            <person name="Fujita J."/>
            <person name="Nakamura S."/>
        </authorList>
    </citation>
    <scope>NUCLEOTIDE SEQUENCE [LARGE SCALE GENOMIC DNA]</scope>
    <source>
        <strain evidence="5 6">JCM 15296</strain>
    </source>
</reference>
<dbReference type="Pfam" id="PF00743">
    <property type="entry name" value="FMO-like"/>
    <property type="match status" value="1"/>
</dbReference>
<dbReference type="InterPro" id="IPR020946">
    <property type="entry name" value="Flavin_mOase-like"/>
</dbReference>
<accession>A0ABM7ID19</accession>
<evidence type="ECO:0000256" key="4">
    <source>
        <dbReference type="ARBA" id="ARBA00023002"/>
    </source>
</evidence>
<evidence type="ECO:0000313" key="5">
    <source>
        <dbReference type="EMBL" id="BBX84641.1"/>
    </source>
</evidence>
<dbReference type="SUPFAM" id="SSF51905">
    <property type="entry name" value="FAD/NAD(P)-binding domain"/>
    <property type="match status" value="1"/>
</dbReference>
<gene>
    <name evidence="5" type="ORF">MAUB_25140</name>
</gene>
<dbReference type="PANTHER" id="PTHR42877">
    <property type="entry name" value="L-ORNITHINE N(5)-MONOOXYGENASE-RELATED"/>
    <property type="match status" value="1"/>
</dbReference>
<dbReference type="PRINTS" id="PR00411">
    <property type="entry name" value="PNDRDTASEI"/>
</dbReference>
<evidence type="ECO:0000256" key="3">
    <source>
        <dbReference type="ARBA" id="ARBA00022827"/>
    </source>
</evidence>
<evidence type="ECO:0000313" key="6">
    <source>
        <dbReference type="Proteomes" id="UP000465609"/>
    </source>
</evidence>
<keyword evidence="4" id="KW-0560">Oxidoreductase</keyword>
<name>A0ABM7ID19_9MYCO</name>
<organism evidence="5 6">
    <name type="scientific">Mycolicibacterium aubagnense</name>
    <dbReference type="NCBI Taxonomy" id="319707"/>
    <lineage>
        <taxon>Bacteria</taxon>
        <taxon>Bacillati</taxon>
        <taxon>Actinomycetota</taxon>
        <taxon>Actinomycetes</taxon>
        <taxon>Mycobacteriales</taxon>
        <taxon>Mycobacteriaceae</taxon>
        <taxon>Mycolicibacterium</taxon>
    </lineage>
</organism>